<evidence type="ECO:0000313" key="7">
    <source>
        <dbReference type="EMBL" id="MBM4627628.1"/>
    </source>
</evidence>
<dbReference type="SUPFAM" id="SSF53383">
    <property type="entry name" value="PLP-dependent transferases"/>
    <property type="match status" value="1"/>
</dbReference>
<keyword evidence="3" id="KW-0808">Transferase</keyword>
<dbReference type="AlphaFoldDB" id="A0AAE5F3K4"/>
<dbReference type="InterPro" id="IPR015421">
    <property type="entry name" value="PyrdxlP-dep_Trfase_major"/>
</dbReference>
<evidence type="ECO:0000313" key="8">
    <source>
        <dbReference type="EMBL" id="ORM24578.1"/>
    </source>
</evidence>
<keyword evidence="2 8" id="KW-0032">Aminotransferase</keyword>
<reference evidence="8 9" key="1">
    <citation type="journal article" date="2016" name="Genome Biol. Evol.">
        <title>Pangenome and Phylogenomic Analysis of the Pathogenic Actinobacterium Rhodococcus equi.</title>
        <authorList>
            <person name="Anastasi E."/>
            <person name="MacArthur I."/>
            <person name="Scortti M."/>
            <person name="Alvarez S."/>
            <person name="Giguere S."/>
            <person name="Vazquez-Boland J.A."/>
        </authorList>
    </citation>
    <scope>NUCLEOTIDE SEQUENCE [LARGE SCALE GENOMIC DNA]</scope>
    <source>
        <strain evidence="8 9">PAM1271</strain>
    </source>
</reference>
<dbReference type="PROSITE" id="PS00600">
    <property type="entry name" value="AA_TRANSFER_CLASS_3"/>
    <property type="match status" value="1"/>
</dbReference>
<evidence type="ECO:0000313" key="9">
    <source>
        <dbReference type="Proteomes" id="UP000193518"/>
    </source>
</evidence>
<dbReference type="Pfam" id="PF00202">
    <property type="entry name" value="Aminotran_3"/>
    <property type="match status" value="1"/>
</dbReference>
<dbReference type="EMBL" id="WUXD01000001">
    <property type="protein sequence ID" value="MBM4626324.1"/>
    <property type="molecule type" value="Genomic_DNA"/>
</dbReference>
<sequence length="397" mass="41926">MGAVQRDGAFVVSRGEGAYIWDDAGTRYLDATAGLWFTNVGHGRTEIADAVAAQLSKVAHFSNFGDFTSDTTVALAERLGAIAPVPGSKVFFTSGGSDSVDSAAKLARRYWNEMGRPGKKLIVGRQKAYHGMHVAGTALAGIPVNREGYGELMPDARTVGWDDAKSLLELIEREGADAIAAFFCEPIIGAGGIYLPPEGYLTEVRDICREHDILFVVDEVVTGFGRIGGSWFASTRFGLEPDMITTAKGLTSGYVPMGAVFVAPAVAEPFFGGGVWWRHGYTYGGHAGAAAAAMANLDIVERENLLAESKRLESSLHEHLAPLAEHPRVAEVRSGLGAVAAVQLVDPAEALPFVKTLRAHGVSGRAAGQGAMQFSPSFVMTDEQVAEMAAGVRAALG</sequence>
<dbReference type="FunFam" id="3.40.640.10:FF:000014">
    <property type="entry name" value="Adenosylmethionine-8-amino-7-oxononanoate aminotransferase, probable"/>
    <property type="match status" value="1"/>
</dbReference>
<reference evidence="6" key="2">
    <citation type="submission" date="2019-11" db="EMBL/GenBank/DDBJ databases">
        <title>Spread of Macrolides and rifampicin resistant Rhodococcus equi in clinical isolates in the USA.</title>
        <authorList>
            <person name="Alvarez-Narvaez S."/>
            <person name="Huber L."/>
            <person name="Cohen N.D."/>
            <person name="Slovis N."/>
            <person name="Greiter M."/>
            <person name="Giguere S."/>
            <person name="Hart K."/>
        </authorList>
    </citation>
    <scope>NUCLEOTIDE SEQUENCE</scope>
    <source>
        <strain evidence="6">Lh_38</strain>
    </source>
</reference>
<evidence type="ECO:0000256" key="5">
    <source>
        <dbReference type="RuleBase" id="RU003560"/>
    </source>
</evidence>
<keyword evidence="4 5" id="KW-0663">Pyridoxal phosphate</keyword>
<name>A0AAE5F3K4_RHOHA</name>
<accession>A0AAE5F3K4</accession>
<protein>
    <submittedName>
        <fullName evidence="8">Adenosylmethionine-8-amino-7-oxononanoate aminotransferase</fullName>
    </submittedName>
    <submittedName>
        <fullName evidence="6">Aminotransferase class III-fold pyridoxal phosphate-dependent enzyme</fullName>
    </submittedName>
</protein>
<dbReference type="InterPro" id="IPR015422">
    <property type="entry name" value="PyrdxlP-dep_Trfase_small"/>
</dbReference>
<dbReference type="GO" id="GO:0030170">
    <property type="term" value="F:pyridoxal phosphate binding"/>
    <property type="evidence" value="ECO:0007669"/>
    <property type="project" value="InterPro"/>
</dbReference>
<dbReference type="EMBL" id="WUXD01000010">
    <property type="protein sequence ID" value="MBM4627628.1"/>
    <property type="molecule type" value="Genomic_DNA"/>
</dbReference>
<evidence type="ECO:0000256" key="2">
    <source>
        <dbReference type="ARBA" id="ARBA00022576"/>
    </source>
</evidence>
<dbReference type="PANTHER" id="PTHR43094:SF1">
    <property type="entry name" value="AMINOTRANSFERASE CLASS-III"/>
    <property type="match status" value="1"/>
</dbReference>
<evidence type="ECO:0000256" key="3">
    <source>
        <dbReference type="ARBA" id="ARBA00022679"/>
    </source>
</evidence>
<dbReference type="PIRSF" id="PIRSF000521">
    <property type="entry name" value="Transaminase_4ab_Lys_Orn"/>
    <property type="match status" value="1"/>
</dbReference>
<proteinExistence type="inferred from homology"/>
<comment type="similarity">
    <text evidence="1 5">Belongs to the class-III pyridoxal-phosphate-dependent aminotransferase family.</text>
</comment>
<evidence type="ECO:0000256" key="4">
    <source>
        <dbReference type="ARBA" id="ARBA00022898"/>
    </source>
</evidence>
<gene>
    <name evidence="8" type="ORF">A5N68_17730</name>
    <name evidence="6" type="ORF">GS453_05440</name>
    <name evidence="7" type="ORF">GS453_12285</name>
</gene>
<comment type="caution">
    <text evidence="8">The sequence shown here is derived from an EMBL/GenBank/DDBJ whole genome shotgun (WGS) entry which is preliminary data.</text>
</comment>
<dbReference type="CDD" id="cd00610">
    <property type="entry name" value="OAT_like"/>
    <property type="match status" value="1"/>
</dbReference>
<dbReference type="Gene3D" id="3.90.1150.10">
    <property type="entry name" value="Aspartate Aminotransferase, domain 1"/>
    <property type="match status" value="1"/>
</dbReference>
<evidence type="ECO:0000313" key="6">
    <source>
        <dbReference type="EMBL" id="MBM4626324.1"/>
    </source>
</evidence>
<dbReference type="InterPro" id="IPR005814">
    <property type="entry name" value="Aminotrans_3"/>
</dbReference>
<dbReference type="Proteomes" id="UP000738270">
    <property type="component" value="Unassembled WGS sequence"/>
</dbReference>
<dbReference type="Proteomes" id="UP000193518">
    <property type="component" value="Unassembled WGS sequence"/>
</dbReference>
<dbReference type="InterPro" id="IPR015424">
    <property type="entry name" value="PyrdxlP-dep_Trfase"/>
</dbReference>
<dbReference type="Gene3D" id="3.40.640.10">
    <property type="entry name" value="Type I PLP-dependent aspartate aminotransferase-like (Major domain)"/>
    <property type="match status" value="1"/>
</dbReference>
<dbReference type="GO" id="GO:0008483">
    <property type="term" value="F:transaminase activity"/>
    <property type="evidence" value="ECO:0007669"/>
    <property type="project" value="UniProtKB-KW"/>
</dbReference>
<dbReference type="EMBL" id="LWIC01000007">
    <property type="protein sequence ID" value="ORM24578.1"/>
    <property type="molecule type" value="Genomic_DNA"/>
</dbReference>
<dbReference type="PANTHER" id="PTHR43094">
    <property type="entry name" value="AMINOTRANSFERASE"/>
    <property type="match status" value="1"/>
</dbReference>
<dbReference type="RefSeq" id="WP_044990916.1">
    <property type="nucleotide sequence ID" value="NZ_AP024189.1"/>
</dbReference>
<dbReference type="InterPro" id="IPR049704">
    <property type="entry name" value="Aminotrans_3_PPA_site"/>
</dbReference>
<organism evidence="8 9">
    <name type="scientific">Rhodococcus hoagii</name>
    <name type="common">Corynebacterium equii</name>
    <dbReference type="NCBI Taxonomy" id="43767"/>
    <lineage>
        <taxon>Bacteria</taxon>
        <taxon>Bacillati</taxon>
        <taxon>Actinomycetota</taxon>
        <taxon>Actinomycetes</taxon>
        <taxon>Mycobacteriales</taxon>
        <taxon>Nocardiaceae</taxon>
        <taxon>Prescottella</taxon>
    </lineage>
</organism>
<evidence type="ECO:0000256" key="1">
    <source>
        <dbReference type="ARBA" id="ARBA00008954"/>
    </source>
</evidence>